<feature type="binding site" evidence="7">
    <location>
        <position position="15"/>
    </location>
    <ligand>
        <name>ATP</name>
        <dbReference type="ChEBI" id="CHEBI:30616"/>
    </ligand>
</feature>
<comment type="caution">
    <text evidence="8">The sequence shown here is derived from an EMBL/GenBank/DDBJ whole genome shotgun (WGS) entry which is preliminary data.</text>
</comment>
<dbReference type="SUPFAM" id="SSF52540">
    <property type="entry name" value="P-loop containing nucleoside triphosphate hydrolases"/>
    <property type="match status" value="1"/>
</dbReference>
<evidence type="ECO:0000256" key="7">
    <source>
        <dbReference type="HAMAP-Rule" id="MF_00039"/>
    </source>
</evidence>
<proteinExistence type="inferred from homology"/>
<dbReference type="Pfam" id="PF13238">
    <property type="entry name" value="AAA_18"/>
    <property type="match status" value="1"/>
</dbReference>
<dbReference type="PANTHER" id="PTHR12595:SF0">
    <property type="entry name" value="ADENYLATE KINASE ISOENZYME 6"/>
    <property type="match status" value="1"/>
</dbReference>
<comment type="catalytic activity">
    <reaction evidence="7">
        <text>ATP + H2O = ADP + phosphate + H(+)</text>
        <dbReference type="Rhea" id="RHEA:13065"/>
        <dbReference type="ChEBI" id="CHEBI:15377"/>
        <dbReference type="ChEBI" id="CHEBI:15378"/>
        <dbReference type="ChEBI" id="CHEBI:30616"/>
        <dbReference type="ChEBI" id="CHEBI:43474"/>
        <dbReference type="ChEBI" id="CHEBI:456216"/>
    </reaction>
</comment>
<dbReference type="EMBL" id="LWMU01000042">
    <property type="protein sequence ID" value="KZX13934.1"/>
    <property type="molecule type" value="Genomic_DNA"/>
</dbReference>
<evidence type="ECO:0000256" key="4">
    <source>
        <dbReference type="ARBA" id="ARBA00022741"/>
    </source>
</evidence>
<feature type="binding site" evidence="7">
    <location>
        <position position="106"/>
    </location>
    <ligand>
        <name>ATP</name>
        <dbReference type="ChEBI" id="CHEBI:30616"/>
    </ligand>
</feature>
<dbReference type="InterPro" id="IPR027417">
    <property type="entry name" value="P-loop_NTPase"/>
</dbReference>
<comment type="function">
    <text evidence="7">Broad-specificity nucleoside monophosphate (NMP) kinase that catalyzes the reversible transfer of the terminal phosphate group between nucleoside triphosphates and monophosphates. Has also ATPase activity. Involved in the late maturation steps of the 30S ribosomal particles, specifically 16S rRNA maturation. While NMP activity is not required for ribosome maturation, ATPase activity is. Associates transiently with small ribosomal subunit protein uS11. ATP hydrolysis breaks the interaction with uS11. May temporarily remove uS11 from the ribosome to enable a conformational change of the ribosomal RNA that is needed for the final maturation step of the small ribosomal subunit.</text>
</comment>
<dbReference type="EC" id="2.7.4.3" evidence="7"/>
<dbReference type="PANTHER" id="PTHR12595">
    <property type="entry name" value="POS9-ACTIVATING FACTOR FAP7-RELATED"/>
    <property type="match status" value="1"/>
</dbReference>
<dbReference type="PATRIC" id="fig|66851.6.peg.312"/>
<dbReference type="AlphaFoldDB" id="A0A166BY24"/>
<dbReference type="RefSeq" id="WP_042693608.1">
    <property type="nucleotide sequence ID" value="NZ_CABMAB010000024.1"/>
</dbReference>
<name>A0A166BY24_METOA</name>
<protein>
    <recommendedName>
        <fullName evidence="7">Putative adenylate kinase</fullName>
        <shortName evidence="7">AK</shortName>
        <ecNumber evidence="7">2.7.4.3</ecNumber>
    </recommendedName>
    <alternativeName>
        <fullName evidence="7">ATP-AMP transphosphorylase</fullName>
    </alternativeName>
</protein>
<dbReference type="GO" id="GO:0005524">
    <property type="term" value="F:ATP binding"/>
    <property type="evidence" value="ECO:0007669"/>
    <property type="project" value="UniProtKB-UniRule"/>
</dbReference>
<keyword evidence="9" id="KW-1185">Reference proteome</keyword>
<keyword evidence="3 7" id="KW-0808">Transferase</keyword>
<comment type="catalytic activity">
    <reaction evidence="7">
        <text>AMP + ATP = 2 ADP</text>
        <dbReference type="Rhea" id="RHEA:12973"/>
        <dbReference type="ChEBI" id="CHEBI:30616"/>
        <dbReference type="ChEBI" id="CHEBI:456215"/>
        <dbReference type="ChEBI" id="CHEBI:456216"/>
        <dbReference type="EC" id="2.7.4.3"/>
    </reaction>
</comment>
<keyword evidence="5 7" id="KW-0418">Kinase</keyword>
<feature type="region of interest" description="LID" evidence="7">
    <location>
        <begin position="105"/>
        <end position="115"/>
    </location>
</feature>
<feature type="binding site" evidence="7">
    <location>
        <position position="14"/>
    </location>
    <ligand>
        <name>ATP</name>
        <dbReference type="ChEBI" id="CHEBI:30616"/>
    </ligand>
</feature>
<sequence length="179" mass="19861">MANRVFISGTPGVGKSTIANKLSDELNAKLIDVKKLAIENDLILGIDPEKGYKIVDVEAFDSFLQNLELEGFIIVESHLSHLFSNPDKVIVLRVDPDILKGRLSSRDYSDSKIRENLEAEALGVCSIEAFELHGKKVSEINTSNLSVSESVNIIIDVIEGNNNFLFGQIDFMDWLIKNP</sequence>
<feature type="binding site" evidence="7">
    <location>
        <position position="17"/>
    </location>
    <ligand>
        <name>ATP</name>
        <dbReference type="ChEBI" id="CHEBI:30616"/>
    </ligand>
</feature>
<dbReference type="GO" id="GO:0004017">
    <property type="term" value="F:AMP kinase activity"/>
    <property type="evidence" value="ECO:0007669"/>
    <property type="project" value="UniProtKB-UniRule"/>
</dbReference>
<dbReference type="GO" id="GO:0042274">
    <property type="term" value="P:ribosomal small subunit biogenesis"/>
    <property type="evidence" value="ECO:0007669"/>
    <property type="project" value="UniProtKB-UniRule"/>
</dbReference>
<feature type="binding site" evidence="7">
    <location>
        <position position="12"/>
    </location>
    <ligand>
        <name>ATP</name>
        <dbReference type="ChEBI" id="CHEBI:30616"/>
    </ligand>
</feature>
<keyword evidence="1 7" id="KW-0690">Ribosome biogenesis</keyword>
<evidence type="ECO:0000256" key="5">
    <source>
        <dbReference type="ARBA" id="ARBA00022777"/>
    </source>
</evidence>
<feature type="binding site" evidence="7">
    <location>
        <position position="16"/>
    </location>
    <ligand>
        <name>ATP</name>
        <dbReference type="ChEBI" id="CHEBI:30616"/>
    </ligand>
</feature>
<dbReference type="GO" id="GO:0006364">
    <property type="term" value="P:rRNA processing"/>
    <property type="evidence" value="ECO:0007669"/>
    <property type="project" value="UniProtKB-KW"/>
</dbReference>
<organism evidence="8 9">
    <name type="scientific">Methanobrevibacter oralis</name>
    <dbReference type="NCBI Taxonomy" id="66851"/>
    <lineage>
        <taxon>Archaea</taxon>
        <taxon>Methanobacteriati</taxon>
        <taxon>Methanobacteriota</taxon>
        <taxon>Methanomada group</taxon>
        <taxon>Methanobacteria</taxon>
        <taxon>Methanobacteriales</taxon>
        <taxon>Methanobacteriaceae</taxon>
        <taxon>Methanobrevibacter</taxon>
    </lineage>
</organism>
<dbReference type="STRING" id="66851.MBORA_02630"/>
<comment type="similarity">
    <text evidence="7">Belongs to the adenylate kinase family. AK6 subfamily.</text>
</comment>
<comment type="subunit">
    <text evidence="7">Interacts with uS11. Not a structural component of 40S pre-ribosomes, but transiently interacts with them by binding to uS11.</text>
</comment>
<dbReference type="HAMAP" id="MF_00039">
    <property type="entry name" value="Adenylate_kinase_AK6"/>
    <property type="match status" value="1"/>
</dbReference>
<evidence type="ECO:0000256" key="3">
    <source>
        <dbReference type="ARBA" id="ARBA00022679"/>
    </source>
</evidence>
<keyword evidence="2 7" id="KW-0698">rRNA processing</keyword>
<dbReference type="Proteomes" id="UP000077428">
    <property type="component" value="Unassembled WGS sequence"/>
</dbReference>
<accession>A0A166BY24</accession>
<reference evidence="9" key="1">
    <citation type="journal article" date="2016" name="Genome Announc.">
        <title>Draft Genome Sequences of Methanobrevibacter curvatus DSM11111, Methanobrevibacter cuticularis DSM11139, Methanobrevibacter filiformis DSM11501, and Methanobrevibacter oralis DSM7256.</title>
        <authorList>
            <person name="Poehlein A."/>
            <person name="Seedorf H."/>
        </authorList>
    </citation>
    <scope>NUCLEOTIDE SEQUENCE [LARGE SCALE GENOMIC DNA]</scope>
    <source>
        <strain evidence="9">DSM 7256 / JCM 30027 / ZR</strain>
    </source>
</reference>
<dbReference type="InterPro" id="IPR020618">
    <property type="entry name" value="Adenyl_kinase_AK6"/>
</dbReference>
<evidence type="ECO:0000256" key="1">
    <source>
        <dbReference type="ARBA" id="ARBA00022517"/>
    </source>
</evidence>
<comment type="caution">
    <text evidence="7">Lacks conserved residue(s) required for the propagation of feature annotation.</text>
</comment>
<evidence type="ECO:0000256" key="2">
    <source>
        <dbReference type="ARBA" id="ARBA00022552"/>
    </source>
</evidence>
<gene>
    <name evidence="8" type="primary">cmk_1</name>
    <name evidence="8" type="ORF">MBORA_02630</name>
</gene>
<keyword evidence="4 7" id="KW-0547">Nucleotide-binding</keyword>
<evidence type="ECO:0000313" key="9">
    <source>
        <dbReference type="Proteomes" id="UP000077428"/>
    </source>
</evidence>
<dbReference type="Gene3D" id="3.40.50.300">
    <property type="entry name" value="P-loop containing nucleotide triphosphate hydrolases"/>
    <property type="match status" value="1"/>
</dbReference>
<keyword evidence="6 7" id="KW-0067">ATP-binding</keyword>
<evidence type="ECO:0000256" key="6">
    <source>
        <dbReference type="ARBA" id="ARBA00022840"/>
    </source>
</evidence>
<dbReference type="GO" id="GO:0016887">
    <property type="term" value="F:ATP hydrolysis activity"/>
    <property type="evidence" value="ECO:0007669"/>
    <property type="project" value="InterPro"/>
</dbReference>
<dbReference type="OrthoDB" id="8730at2157"/>
<evidence type="ECO:0000313" key="8">
    <source>
        <dbReference type="EMBL" id="KZX13934.1"/>
    </source>
</evidence>